<evidence type="ECO:0000256" key="1">
    <source>
        <dbReference type="SAM" id="Phobius"/>
    </source>
</evidence>
<keyword evidence="1" id="KW-1133">Transmembrane helix</keyword>
<feature type="transmembrane region" description="Helical" evidence="1">
    <location>
        <begin position="102"/>
        <end position="120"/>
    </location>
</feature>
<dbReference type="STRING" id="58114.SAMN05216270_116130"/>
<dbReference type="InterPro" id="IPR008407">
    <property type="entry name" value="Brnchd-chn_aa_trnsp_AzlD"/>
</dbReference>
<keyword evidence="1" id="KW-0812">Transmembrane</keyword>
<protein>
    <submittedName>
        <fullName evidence="2">Branched-chain amino acid transport protein AzlD</fullName>
    </submittedName>
</protein>
<dbReference type="EMBL" id="FNAD01000016">
    <property type="protein sequence ID" value="SDE25770.1"/>
    <property type="molecule type" value="Genomic_DNA"/>
</dbReference>
<reference evidence="3" key="1">
    <citation type="submission" date="2016-10" db="EMBL/GenBank/DDBJ databases">
        <authorList>
            <person name="Varghese N."/>
            <person name="Submissions S."/>
        </authorList>
    </citation>
    <scope>NUCLEOTIDE SEQUENCE [LARGE SCALE GENOMIC DNA]</scope>
    <source>
        <strain evidence="3">CGMCC 4.3516</strain>
    </source>
</reference>
<organism evidence="2 3">
    <name type="scientific">Glycomyces harbinensis</name>
    <dbReference type="NCBI Taxonomy" id="58114"/>
    <lineage>
        <taxon>Bacteria</taxon>
        <taxon>Bacillati</taxon>
        <taxon>Actinomycetota</taxon>
        <taxon>Actinomycetes</taxon>
        <taxon>Glycomycetales</taxon>
        <taxon>Glycomycetaceae</taxon>
        <taxon>Glycomyces</taxon>
    </lineage>
</organism>
<gene>
    <name evidence="2" type="ORF">SAMN05216270_116130</name>
</gene>
<keyword evidence="3" id="KW-1185">Reference proteome</keyword>
<keyword evidence="1" id="KW-0472">Membrane</keyword>
<feature type="transmembrane region" description="Helical" evidence="1">
    <location>
        <begin position="12"/>
        <end position="33"/>
    </location>
</feature>
<evidence type="ECO:0000313" key="3">
    <source>
        <dbReference type="Proteomes" id="UP000198949"/>
    </source>
</evidence>
<dbReference type="OrthoDB" id="5324916at2"/>
<name>A0A1G7BG93_9ACTN</name>
<accession>A0A1G7BG93</accession>
<dbReference type="Proteomes" id="UP000198949">
    <property type="component" value="Unassembled WGS sequence"/>
</dbReference>
<dbReference type="RefSeq" id="WP_091039683.1">
    <property type="nucleotide sequence ID" value="NZ_FNAD01000016.1"/>
</dbReference>
<dbReference type="AlphaFoldDB" id="A0A1G7BG93"/>
<dbReference type="Pfam" id="PF05437">
    <property type="entry name" value="AzlD"/>
    <property type="match status" value="1"/>
</dbReference>
<sequence length="121" mass="12418">MPDVTLDPWYLAAVLVTVFAINLTLRAAPFAALKPLRASALVRSLTLWMPVGVLAILAAVTLRGTLIDDPANAVSALVAVGVTVAVHLLGGRRTLLSVGAGTFAYVLLVNLDAAGALAGLF</sequence>
<proteinExistence type="predicted"/>
<feature type="transmembrane region" description="Helical" evidence="1">
    <location>
        <begin position="45"/>
        <end position="67"/>
    </location>
</feature>
<feature type="transmembrane region" description="Helical" evidence="1">
    <location>
        <begin position="73"/>
        <end position="90"/>
    </location>
</feature>
<evidence type="ECO:0000313" key="2">
    <source>
        <dbReference type="EMBL" id="SDE25770.1"/>
    </source>
</evidence>